<evidence type="ECO:0000313" key="3">
    <source>
        <dbReference type="Proteomes" id="UP000248555"/>
    </source>
</evidence>
<keyword evidence="3" id="KW-1185">Reference proteome</keyword>
<proteinExistence type="predicted"/>
<reference evidence="2 3" key="1">
    <citation type="submission" date="2018-06" db="EMBL/GenBank/DDBJ databases">
        <title>Genomic Encyclopedia of Type Strains, Phase III (KMG-III): the genomes of soil and plant-associated and newly described type strains.</title>
        <authorList>
            <person name="Whitman W."/>
        </authorList>
    </citation>
    <scope>NUCLEOTIDE SEQUENCE [LARGE SCALE GENOMIC DNA]</scope>
    <source>
        <strain evidence="2 3">CGMCC 1.8979</strain>
    </source>
</reference>
<accession>A0A327YEX4</accession>
<keyword evidence="1" id="KW-1133">Transmembrane helix</keyword>
<evidence type="ECO:0000256" key="1">
    <source>
        <dbReference type="SAM" id="Phobius"/>
    </source>
</evidence>
<protein>
    <submittedName>
        <fullName evidence="2">Uncharacterized protein</fullName>
    </submittedName>
</protein>
<evidence type="ECO:0000313" key="2">
    <source>
        <dbReference type="EMBL" id="RAK18626.1"/>
    </source>
</evidence>
<comment type="caution">
    <text evidence="2">The sequence shown here is derived from an EMBL/GenBank/DDBJ whole genome shotgun (WGS) entry which is preliminary data.</text>
</comment>
<keyword evidence="1" id="KW-0472">Membrane</keyword>
<dbReference type="AlphaFoldDB" id="A0A327YEX4"/>
<keyword evidence="1" id="KW-0812">Transmembrane</keyword>
<feature type="transmembrane region" description="Helical" evidence="1">
    <location>
        <begin position="7"/>
        <end position="28"/>
    </location>
</feature>
<dbReference type="EMBL" id="QLMH01000009">
    <property type="protein sequence ID" value="RAK18626.1"/>
    <property type="molecule type" value="Genomic_DNA"/>
</dbReference>
<organism evidence="2 3">
    <name type="scientific">Paranoxybacillus vitaminiphilus</name>
    <dbReference type="NCBI Taxonomy" id="581036"/>
    <lineage>
        <taxon>Bacteria</taxon>
        <taxon>Bacillati</taxon>
        <taxon>Bacillota</taxon>
        <taxon>Bacilli</taxon>
        <taxon>Bacillales</taxon>
        <taxon>Anoxybacillaceae</taxon>
        <taxon>Paranoxybacillus</taxon>
    </lineage>
</organism>
<gene>
    <name evidence="2" type="ORF">B0I26_10947</name>
</gene>
<feature type="transmembrane region" description="Helical" evidence="1">
    <location>
        <begin position="34"/>
        <end position="57"/>
    </location>
</feature>
<dbReference type="Proteomes" id="UP000248555">
    <property type="component" value="Unassembled WGS sequence"/>
</dbReference>
<dbReference type="OrthoDB" id="9938563at2"/>
<dbReference type="RefSeq" id="WP_111645524.1">
    <property type="nucleotide sequence ID" value="NZ_QLMH01000009.1"/>
</dbReference>
<name>A0A327YEX4_9BACL</name>
<sequence length="65" mass="7092">MGKYIALFFTMIVLSIGLFYLVVFLMGGGEGATLVDIITIVVSIQCSAIITLLIAVLEQLRKNKK</sequence>